<dbReference type="OrthoDB" id="5365739at2759"/>
<keyword evidence="3" id="KW-1185">Reference proteome</keyword>
<sequence>MANLARRVQSSAKAATSSAQTPPSGRILKAPAKLMQRPANLRFSKPGTGQNRGGNRMVALNKYAAKAVQANRRGQGAEARKQRRGRGPRVIHEDEADHSEGTENEFMSLVDPAPKQEVKPYDPTEITIESLQQDWPSFPVSSSISQLYSVEEQLRWLARRFPHSHDTTHELAQRLIKGEIVAFESEAEKQTILSIVAQMQTDLAEQQSEEKGEEVKAKEIKFQGMTDQVKELSSVYIRGDYSQLEKQKYPLLDSVLNQLRNNGTYGQDKSARLLAKIQSLIPQQRQQSQGKGAKA</sequence>
<gene>
    <name evidence="2" type="ORF">UCRPC4_g01513</name>
</gene>
<protein>
    <submittedName>
        <fullName evidence="2">Uncharacterized protein</fullName>
    </submittedName>
</protein>
<evidence type="ECO:0000313" key="2">
    <source>
        <dbReference type="EMBL" id="KKY26494.1"/>
    </source>
</evidence>
<evidence type="ECO:0000256" key="1">
    <source>
        <dbReference type="SAM" id="MobiDB-lite"/>
    </source>
</evidence>
<proteinExistence type="predicted"/>
<comment type="caution">
    <text evidence="2">The sequence shown here is derived from an EMBL/GenBank/DDBJ whole genome shotgun (WGS) entry which is preliminary data.</text>
</comment>
<feature type="region of interest" description="Disordered" evidence="1">
    <location>
        <begin position="68"/>
        <end position="103"/>
    </location>
</feature>
<reference evidence="2 3" key="2">
    <citation type="submission" date="2015-05" db="EMBL/GenBank/DDBJ databases">
        <authorList>
            <person name="Morales-Cruz A."/>
            <person name="Amrine K.C."/>
            <person name="Cantu D."/>
        </authorList>
    </citation>
    <scope>NUCLEOTIDE SEQUENCE [LARGE SCALE GENOMIC DNA]</scope>
    <source>
        <strain evidence="2">UCRPC4</strain>
    </source>
</reference>
<reference evidence="2 3" key="1">
    <citation type="submission" date="2015-05" db="EMBL/GenBank/DDBJ databases">
        <title>Distinctive expansion of gene families associated with plant cell wall degradation and secondary metabolism in the genomes of grapevine trunk pathogens.</title>
        <authorList>
            <person name="Lawrence D.P."/>
            <person name="Travadon R."/>
            <person name="Rolshausen P.E."/>
            <person name="Baumgartner K."/>
        </authorList>
    </citation>
    <scope>NUCLEOTIDE SEQUENCE [LARGE SCALE GENOMIC DNA]</scope>
    <source>
        <strain evidence="2">UCRPC4</strain>
    </source>
</reference>
<feature type="compositionally biased region" description="Low complexity" evidence="1">
    <location>
        <begin position="9"/>
        <end position="24"/>
    </location>
</feature>
<dbReference type="EMBL" id="LCWF01000035">
    <property type="protein sequence ID" value="KKY26494.1"/>
    <property type="molecule type" value="Genomic_DNA"/>
</dbReference>
<feature type="compositionally biased region" description="Basic and acidic residues" evidence="1">
    <location>
        <begin position="90"/>
        <end position="101"/>
    </location>
</feature>
<name>A0A0G2EWC2_PHACM</name>
<dbReference type="Proteomes" id="UP000053317">
    <property type="component" value="Unassembled WGS sequence"/>
</dbReference>
<organism evidence="2 3">
    <name type="scientific">Phaeomoniella chlamydospora</name>
    <name type="common">Phaeoacremonium chlamydosporum</name>
    <dbReference type="NCBI Taxonomy" id="158046"/>
    <lineage>
        <taxon>Eukaryota</taxon>
        <taxon>Fungi</taxon>
        <taxon>Dikarya</taxon>
        <taxon>Ascomycota</taxon>
        <taxon>Pezizomycotina</taxon>
        <taxon>Eurotiomycetes</taxon>
        <taxon>Chaetothyriomycetidae</taxon>
        <taxon>Phaeomoniellales</taxon>
        <taxon>Phaeomoniellaceae</taxon>
        <taxon>Phaeomoniella</taxon>
    </lineage>
</organism>
<evidence type="ECO:0000313" key="3">
    <source>
        <dbReference type="Proteomes" id="UP000053317"/>
    </source>
</evidence>
<dbReference type="AlphaFoldDB" id="A0A0G2EWC2"/>
<feature type="region of interest" description="Disordered" evidence="1">
    <location>
        <begin position="1"/>
        <end position="27"/>
    </location>
</feature>
<accession>A0A0G2EWC2</accession>